<dbReference type="AlphaFoldDB" id="A0A5M9ZWQ2"/>
<evidence type="ECO:0000313" key="3">
    <source>
        <dbReference type="EMBL" id="KAA8831965.1"/>
    </source>
</evidence>
<keyword evidence="2" id="KW-0560">Oxidoreductase</keyword>
<dbReference type="PANTHER" id="PTHR24320:SF152">
    <property type="entry name" value="SHORT-CHAIN DEHYDROGENASE_REDUCTASE FAMILY PROTEIN"/>
    <property type="match status" value="1"/>
</dbReference>
<organism evidence="3 4">
    <name type="scientific">Bifidobacterium tissieri</name>
    <dbReference type="NCBI Taxonomy" id="1630162"/>
    <lineage>
        <taxon>Bacteria</taxon>
        <taxon>Bacillati</taxon>
        <taxon>Actinomycetota</taxon>
        <taxon>Actinomycetes</taxon>
        <taxon>Bifidobacteriales</taxon>
        <taxon>Bifidobacteriaceae</taxon>
        <taxon>Bifidobacterium</taxon>
    </lineage>
</organism>
<proteinExistence type="inferred from homology"/>
<dbReference type="PANTHER" id="PTHR24320">
    <property type="entry name" value="RETINOL DEHYDROGENASE"/>
    <property type="match status" value="1"/>
</dbReference>
<dbReference type="GO" id="GO:0016491">
    <property type="term" value="F:oxidoreductase activity"/>
    <property type="evidence" value="ECO:0007669"/>
    <property type="project" value="UniProtKB-KW"/>
</dbReference>
<dbReference type="SUPFAM" id="SSF51735">
    <property type="entry name" value="NAD(P)-binding Rossmann-fold domains"/>
    <property type="match status" value="1"/>
</dbReference>
<dbReference type="InterPro" id="IPR036291">
    <property type="entry name" value="NAD(P)-bd_dom_sf"/>
</dbReference>
<dbReference type="Gene3D" id="3.40.50.720">
    <property type="entry name" value="NAD(P)-binding Rossmann-like Domain"/>
    <property type="match status" value="1"/>
</dbReference>
<sequence length="284" mass="30810">MGNKKMSTIIMSGGTSGLGRQALLALSSNPVHVILLARNEERAAAVRQEVEQAHQTKVSVIPCDMSSMSSVHDALLCIVNQAEPIDVLVNNAAINTPERQVTADGFETMFATNFLAPFIITQGFLKAVGYGNDPRIINVGGPIKRKPDIDDLNSRQGFAQMAAFESSKAALGLYTAYLHRTLQEENSSVSITGFYPGIMRSNLSSGFKGLIGIGERLIRHTLPGPEESGRFLAKLITTPNLSSQYPGLMYNNNGQEIDVPNADDYALQEALIRRANDMAAPWML</sequence>
<gene>
    <name evidence="3" type="ORF">EMO89_00095</name>
</gene>
<comment type="similarity">
    <text evidence="1">Belongs to the short-chain dehydrogenases/reductases (SDR) family.</text>
</comment>
<dbReference type="OrthoDB" id="3237043at2"/>
<dbReference type="PRINTS" id="PR00081">
    <property type="entry name" value="GDHRDH"/>
</dbReference>
<protein>
    <submittedName>
        <fullName evidence="3">SDR family NAD(P)-dependent oxidoreductase</fullName>
    </submittedName>
</protein>
<evidence type="ECO:0000256" key="2">
    <source>
        <dbReference type="ARBA" id="ARBA00023002"/>
    </source>
</evidence>
<evidence type="ECO:0000313" key="4">
    <source>
        <dbReference type="Proteomes" id="UP000412028"/>
    </source>
</evidence>
<dbReference type="EMBL" id="RZUI01000001">
    <property type="protein sequence ID" value="KAA8831965.1"/>
    <property type="molecule type" value="Genomic_DNA"/>
</dbReference>
<reference evidence="3 4" key="1">
    <citation type="journal article" date="2019" name="Syst. Appl. Microbiol.">
        <title>Characterization of Bifidobacterium species in feaces of the Egyptian fruit bat: Description of B. vespertilionis sp. nov. and B. rousetti sp. nov.</title>
        <authorList>
            <person name="Modesto M."/>
            <person name="Satti M."/>
            <person name="Watanabe K."/>
            <person name="Puglisi E."/>
            <person name="Morelli L."/>
            <person name="Huang C.-H."/>
            <person name="Liou J.-S."/>
            <person name="Miyashita M."/>
            <person name="Tamura T."/>
            <person name="Saito S."/>
            <person name="Mori K."/>
            <person name="Huang L."/>
            <person name="Sciavilla P."/>
            <person name="Sandri C."/>
            <person name="Spiezio C."/>
            <person name="Vitali F."/>
            <person name="Cavalieri D."/>
            <person name="Perpetuini G."/>
            <person name="Tofalo R."/>
            <person name="Bonetti A."/>
            <person name="Arita M."/>
            <person name="Mattarelli P."/>
        </authorList>
    </citation>
    <scope>NUCLEOTIDE SEQUENCE [LARGE SCALE GENOMIC DNA]</scope>
    <source>
        <strain evidence="3 4">RST7</strain>
    </source>
</reference>
<dbReference type="Proteomes" id="UP000412028">
    <property type="component" value="Unassembled WGS sequence"/>
</dbReference>
<evidence type="ECO:0000256" key="1">
    <source>
        <dbReference type="ARBA" id="ARBA00006484"/>
    </source>
</evidence>
<name>A0A5M9ZWQ2_9BIFI</name>
<accession>A0A5M9ZWQ2</accession>
<dbReference type="RefSeq" id="WP_150380382.1">
    <property type="nucleotide sequence ID" value="NZ_RZUI01000001.1"/>
</dbReference>
<dbReference type="Pfam" id="PF00106">
    <property type="entry name" value="adh_short"/>
    <property type="match status" value="1"/>
</dbReference>
<comment type="caution">
    <text evidence="3">The sequence shown here is derived from an EMBL/GenBank/DDBJ whole genome shotgun (WGS) entry which is preliminary data.</text>
</comment>
<dbReference type="InterPro" id="IPR002347">
    <property type="entry name" value="SDR_fam"/>
</dbReference>